<organism evidence="3 4">
    <name type="scientific">Nonomuraea typhae</name>
    <dbReference type="NCBI Taxonomy" id="2603600"/>
    <lineage>
        <taxon>Bacteria</taxon>
        <taxon>Bacillati</taxon>
        <taxon>Actinomycetota</taxon>
        <taxon>Actinomycetes</taxon>
        <taxon>Streptosporangiales</taxon>
        <taxon>Streptosporangiaceae</taxon>
        <taxon>Nonomuraea</taxon>
    </lineage>
</organism>
<evidence type="ECO:0000313" key="3">
    <source>
        <dbReference type="EMBL" id="MFI6503619.1"/>
    </source>
</evidence>
<evidence type="ECO:0000313" key="4">
    <source>
        <dbReference type="Proteomes" id="UP001612741"/>
    </source>
</evidence>
<feature type="domain" description="DUF1468" evidence="2">
    <location>
        <begin position="11"/>
        <end position="145"/>
    </location>
</feature>
<gene>
    <name evidence="3" type="ORF">ACIBG2_39980</name>
</gene>
<feature type="transmembrane region" description="Helical" evidence="1">
    <location>
        <begin position="34"/>
        <end position="55"/>
    </location>
</feature>
<proteinExistence type="predicted"/>
<keyword evidence="1" id="KW-0472">Membrane</keyword>
<sequence>MTDRAQYGVCAFLALTGAAVIADAVRVAGAGARVAPFVLGTALLLVALVYGLDVARGGRGEQQAGEDADLSTPADWRTLLLLAGAFLANAALIEPLGWVLSGTLLFWGSAFALGNRRHLRGLAVAVTLSLATFYVFAAGLGVNLPAGILRGIL</sequence>
<keyword evidence="1" id="KW-0812">Transmembrane</keyword>
<dbReference type="EMBL" id="JBITGY010000012">
    <property type="protein sequence ID" value="MFI6503619.1"/>
    <property type="molecule type" value="Genomic_DNA"/>
</dbReference>
<accession>A0ABW7Z607</accession>
<name>A0ABW7Z607_9ACTN</name>
<keyword evidence="4" id="KW-1185">Reference proteome</keyword>
<dbReference type="Pfam" id="PF07331">
    <property type="entry name" value="TctB"/>
    <property type="match status" value="1"/>
</dbReference>
<feature type="transmembrane region" description="Helical" evidence="1">
    <location>
        <begin position="122"/>
        <end position="144"/>
    </location>
</feature>
<keyword evidence="1" id="KW-1133">Transmembrane helix</keyword>
<dbReference type="InterPro" id="IPR009936">
    <property type="entry name" value="DUF1468"/>
</dbReference>
<dbReference type="Proteomes" id="UP001612741">
    <property type="component" value="Unassembled WGS sequence"/>
</dbReference>
<comment type="caution">
    <text evidence="3">The sequence shown here is derived from an EMBL/GenBank/DDBJ whole genome shotgun (WGS) entry which is preliminary data.</text>
</comment>
<protein>
    <submittedName>
        <fullName evidence="3">Tripartite tricarboxylate transporter TctB family protein</fullName>
    </submittedName>
</protein>
<reference evidence="3 4" key="1">
    <citation type="submission" date="2024-10" db="EMBL/GenBank/DDBJ databases">
        <title>The Natural Products Discovery Center: Release of the First 8490 Sequenced Strains for Exploring Actinobacteria Biosynthetic Diversity.</title>
        <authorList>
            <person name="Kalkreuter E."/>
            <person name="Kautsar S.A."/>
            <person name="Yang D."/>
            <person name="Bader C.D."/>
            <person name="Teijaro C.N."/>
            <person name="Fluegel L."/>
            <person name="Davis C.M."/>
            <person name="Simpson J.R."/>
            <person name="Lauterbach L."/>
            <person name="Steele A.D."/>
            <person name="Gui C."/>
            <person name="Meng S."/>
            <person name="Li G."/>
            <person name="Viehrig K."/>
            <person name="Ye F."/>
            <person name="Su P."/>
            <person name="Kiefer A.F."/>
            <person name="Nichols A."/>
            <person name="Cepeda A.J."/>
            <person name="Yan W."/>
            <person name="Fan B."/>
            <person name="Jiang Y."/>
            <person name="Adhikari A."/>
            <person name="Zheng C.-J."/>
            <person name="Schuster L."/>
            <person name="Cowan T.M."/>
            <person name="Smanski M.J."/>
            <person name="Chevrette M.G."/>
            <person name="De Carvalho L.P.S."/>
            <person name="Shen B."/>
        </authorList>
    </citation>
    <scope>NUCLEOTIDE SEQUENCE [LARGE SCALE GENOMIC DNA]</scope>
    <source>
        <strain evidence="3 4">NPDC050545</strain>
    </source>
</reference>
<evidence type="ECO:0000256" key="1">
    <source>
        <dbReference type="SAM" id="Phobius"/>
    </source>
</evidence>
<evidence type="ECO:0000259" key="2">
    <source>
        <dbReference type="Pfam" id="PF07331"/>
    </source>
</evidence>
<dbReference type="RefSeq" id="WP_397089383.1">
    <property type="nucleotide sequence ID" value="NZ_JBITGY010000012.1"/>
</dbReference>